<dbReference type="PANTHER" id="PTHR30143">
    <property type="entry name" value="ACID HYDRATASE"/>
    <property type="match status" value="1"/>
</dbReference>
<dbReference type="OrthoDB" id="9792137at2"/>
<reference evidence="3 4" key="1">
    <citation type="journal article" date="2012" name="Stand. Genomic Sci.">
        <title>Complete genome sequence of the facultatively chemolithoautotrophic and methylotrophic alpha Proteobacterium Starkeya novella type strain (ATCC 8093(T)).</title>
        <authorList>
            <person name="Kappler U."/>
            <person name="Davenport K."/>
            <person name="Beatson S."/>
            <person name="Lucas S."/>
            <person name="Lapidus A."/>
            <person name="Copeland A."/>
            <person name="Berry K.W."/>
            <person name="Glavina Del Rio T."/>
            <person name="Hammon N."/>
            <person name="Dalin E."/>
            <person name="Tice H."/>
            <person name="Pitluck S."/>
            <person name="Richardson P."/>
            <person name="Bruce D."/>
            <person name="Goodwin L.A."/>
            <person name="Han C."/>
            <person name="Tapia R."/>
            <person name="Detter J.C."/>
            <person name="Chang Y.J."/>
            <person name="Jeffries C.D."/>
            <person name="Land M."/>
            <person name="Hauser L."/>
            <person name="Kyrpides N.C."/>
            <person name="Goker M."/>
            <person name="Ivanova N."/>
            <person name="Klenk H.P."/>
            <person name="Woyke T."/>
        </authorList>
    </citation>
    <scope>NUCLEOTIDE SEQUENCE [LARGE SCALE GENOMIC DNA]</scope>
    <source>
        <strain evidence="4">ATCC 8093 / DSM 506 / JCM 20403 / CCM 1077 / IAM 12100 / NBRC 12443 / NCIMB 10456</strain>
    </source>
</reference>
<dbReference type="Pfam" id="PF01557">
    <property type="entry name" value="FAA_hydrolase"/>
    <property type="match status" value="1"/>
</dbReference>
<evidence type="ECO:0000313" key="3">
    <source>
        <dbReference type="EMBL" id="ADH90535.1"/>
    </source>
</evidence>
<evidence type="ECO:0000256" key="1">
    <source>
        <dbReference type="ARBA" id="ARBA00023239"/>
    </source>
</evidence>
<dbReference type="InterPro" id="IPR011234">
    <property type="entry name" value="Fumarylacetoacetase-like_C"/>
</dbReference>
<dbReference type="AlphaFoldDB" id="D7A8K1"/>
<dbReference type="RefSeq" id="WP_013168036.1">
    <property type="nucleotide sequence ID" value="NC_014217.1"/>
</dbReference>
<feature type="domain" description="Fumarylacetoacetase-like C-terminal" evidence="2">
    <location>
        <begin position="150"/>
        <end position="250"/>
    </location>
</feature>
<name>D7A8K1_ANCN5</name>
<gene>
    <name evidence="3" type="ordered locus">Snov_3261</name>
</gene>
<dbReference type="KEGG" id="sno:Snov_3261"/>
<dbReference type="InterPro" id="IPR036663">
    <property type="entry name" value="Fumarylacetoacetase_C_sf"/>
</dbReference>
<organism evidence="3 4">
    <name type="scientific">Ancylobacter novellus (strain ATCC 8093 / DSM 506 / JCM 20403 / CCM 1077 / IAM 12100 / NBRC 12443 / NCIMB 10456)</name>
    <name type="common">Starkeya novella</name>
    <dbReference type="NCBI Taxonomy" id="639283"/>
    <lineage>
        <taxon>Bacteria</taxon>
        <taxon>Pseudomonadati</taxon>
        <taxon>Pseudomonadota</taxon>
        <taxon>Alphaproteobacteria</taxon>
        <taxon>Hyphomicrobiales</taxon>
        <taxon>Xanthobacteraceae</taxon>
        <taxon>Ancylobacter</taxon>
    </lineage>
</organism>
<dbReference type="GO" id="GO:0008684">
    <property type="term" value="F:2-oxopent-4-enoate hydratase activity"/>
    <property type="evidence" value="ECO:0007669"/>
    <property type="project" value="TreeGrafter"/>
</dbReference>
<dbReference type="SUPFAM" id="SSF56529">
    <property type="entry name" value="FAH"/>
    <property type="match status" value="1"/>
</dbReference>
<evidence type="ECO:0000313" key="4">
    <source>
        <dbReference type="Proteomes" id="UP000006633"/>
    </source>
</evidence>
<keyword evidence="4" id="KW-1185">Reference proteome</keyword>
<dbReference type="GO" id="GO:0005737">
    <property type="term" value="C:cytoplasm"/>
    <property type="evidence" value="ECO:0007669"/>
    <property type="project" value="TreeGrafter"/>
</dbReference>
<keyword evidence="3" id="KW-0378">Hydrolase</keyword>
<dbReference type="EMBL" id="CP002026">
    <property type="protein sequence ID" value="ADH90535.1"/>
    <property type="molecule type" value="Genomic_DNA"/>
</dbReference>
<dbReference type="Proteomes" id="UP000006633">
    <property type="component" value="Chromosome"/>
</dbReference>
<dbReference type="Gene3D" id="3.90.850.10">
    <property type="entry name" value="Fumarylacetoacetase-like, C-terminal domain"/>
    <property type="match status" value="1"/>
</dbReference>
<sequence>MPGTAEQFIAARREARPLATFPGVLPLDLASAYAVQEEVLRLTPRRLAGWKVAGIPPFFRDRYDAPRLVGPVFADVVSGVADGADADVFVHEGGFAAVEAEFVVRLLADAPKGPVAAADIPAFTSLHVGAEIASSPLASINDLGPGAVIADHGNNAGALVGPAIPPEAQGDWERLASRTFVEGKLVGEGSAARVAGGPYESVAFLIAQLAMRGRGLKAGDVVLTGMTTGVHDVRIGGEARIEFPGIGGFGIRVHARSPERAAA</sequence>
<keyword evidence="1" id="KW-0456">Lyase</keyword>
<dbReference type="HOGENOM" id="CLU_060136_5_0_5"/>
<evidence type="ECO:0000259" key="2">
    <source>
        <dbReference type="Pfam" id="PF01557"/>
    </source>
</evidence>
<dbReference type="GO" id="GO:0016787">
    <property type="term" value="F:hydrolase activity"/>
    <property type="evidence" value="ECO:0007669"/>
    <property type="project" value="UniProtKB-KW"/>
</dbReference>
<dbReference type="InterPro" id="IPR050772">
    <property type="entry name" value="Hydratase-Decarb/MhpD_sf"/>
</dbReference>
<protein>
    <submittedName>
        <fullName evidence="3">Fumarylacetoacetate (FAA) hydrolase</fullName>
    </submittedName>
</protein>
<accession>D7A8K1</accession>
<dbReference type="STRING" id="639283.Snov_3261"/>
<proteinExistence type="predicted"/>
<dbReference type="PANTHER" id="PTHR30143:SF0">
    <property type="entry name" value="2-KETO-4-PENTENOATE HYDRATASE"/>
    <property type="match status" value="1"/>
</dbReference>
<dbReference type="eggNOG" id="COG3971">
    <property type="taxonomic scope" value="Bacteria"/>
</dbReference>